<dbReference type="Pfam" id="PF06574">
    <property type="entry name" value="FAD_syn"/>
    <property type="match status" value="1"/>
</dbReference>
<evidence type="ECO:0000256" key="5">
    <source>
        <dbReference type="ARBA" id="ARBA00022679"/>
    </source>
</evidence>
<proteinExistence type="inferred from homology"/>
<evidence type="ECO:0000256" key="4">
    <source>
        <dbReference type="ARBA" id="ARBA00022643"/>
    </source>
</evidence>
<evidence type="ECO:0000256" key="11">
    <source>
        <dbReference type="ARBA" id="ARBA00023268"/>
    </source>
</evidence>
<keyword evidence="3 14" id="KW-0285">Flavoprotein</keyword>
<keyword evidence="8 14" id="KW-0418">Kinase</keyword>
<dbReference type="InterPro" id="IPR023468">
    <property type="entry name" value="Riboflavin_kinase"/>
</dbReference>
<reference evidence="16" key="1">
    <citation type="submission" date="2023-11" db="EMBL/GenBank/DDBJ databases">
        <title>Scrofimicrobium hongkongense sp. nov., isolated from a patient with peritonitis.</title>
        <authorList>
            <person name="Lao H.Y."/>
            <person name="Wong A.Y.P."/>
            <person name="Ng T.L."/>
            <person name="Wong R.Y.L."/>
            <person name="Yau M.C.Y."/>
            <person name="Lam J.Y.W."/>
            <person name="Siu G.K.H."/>
        </authorList>
    </citation>
    <scope>NUCLEOTIDE SEQUENCE</scope>
    <source>
        <strain evidence="16">R131</strain>
    </source>
</reference>
<dbReference type="FunFam" id="3.40.50.620:FF:000021">
    <property type="entry name" value="Riboflavin biosynthesis protein"/>
    <property type="match status" value="1"/>
</dbReference>
<evidence type="ECO:0000259" key="15">
    <source>
        <dbReference type="SMART" id="SM00904"/>
    </source>
</evidence>
<dbReference type="GO" id="GO:0009231">
    <property type="term" value="P:riboflavin biosynthetic process"/>
    <property type="evidence" value="ECO:0007669"/>
    <property type="project" value="InterPro"/>
</dbReference>
<comment type="catalytic activity">
    <reaction evidence="12 14">
        <text>riboflavin + ATP = FMN + ADP + H(+)</text>
        <dbReference type="Rhea" id="RHEA:14357"/>
        <dbReference type="ChEBI" id="CHEBI:15378"/>
        <dbReference type="ChEBI" id="CHEBI:30616"/>
        <dbReference type="ChEBI" id="CHEBI:57986"/>
        <dbReference type="ChEBI" id="CHEBI:58210"/>
        <dbReference type="ChEBI" id="CHEBI:456216"/>
        <dbReference type="EC" id="2.7.1.26"/>
    </reaction>
</comment>
<evidence type="ECO:0000256" key="13">
    <source>
        <dbReference type="ARBA" id="ARBA00049494"/>
    </source>
</evidence>
<dbReference type="EC" id="2.7.7.2" evidence="14"/>
<dbReference type="EMBL" id="CP138335">
    <property type="protein sequence ID" value="XBW07399.1"/>
    <property type="molecule type" value="Genomic_DNA"/>
</dbReference>
<dbReference type="PANTHER" id="PTHR22749:SF6">
    <property type="entry name" value="RIBOFLAVIN KINASE"/>
    <property type="match status" value="1"/>
</dbReference>
<dbReference type="PIRSF" id="PIRSF004491">
    <property type="entry name" value="FAD_Synth"/>
    <property type="match status" value="1"/>
</dbReference>
<comment type="catalytic activity">
    <reaction evidence="13 14">
        <text>FMN + ATP + H(+) = FAD + diphosphate</text>
        <dbReference type="Rhea" id="RHEA:17237"/>
        <dbReference type="ChEBI" id="CHEBI:15378"/>
        <dbReference type="ChEBI" id="CHEBI:30616"/>
        <dbReference type="ChEBI" id="CHEBI:33019"/>
        <dbReference type="ChEBI" id="CHEBI:57692"/>
        <dbReference type="ChEBI" id="CHEBI:58210"/>
        <dbReference type="EC" id="2.7.7.2"/>
    </reaction>
</comment>
<name>A0AAU7V5V6_9ACTO</name>
<feature type="domain" description="Riboflavin kinase" evidence="15">
    <location>
        <begin position="183"/>
        <end position="319"/>
    </location>
</feature>
<evidence type="ECO:0000256" key="14">
    <source>
        <dbReference type="PIRNR" id="PIRNR004491"/>
    </source>
</evidence>
<dbReference type="GO" id="GO:0005524">
    <property type="term" value="F:ATP binding"/>
    <property type="evidence" value="ECO:0007669"/>
    <property type="project" value="UniProtKB-UniRule"/>
</dbReference>
<evidence type="ECO:0000313" key="16">
    <source>
        <dbReference type="EMBL" id="XBW07399.1"/>
    </source>
</evidence>
<dbReference type="GO" id="GO:0009398">
    <property type="term" value="P:FMN biosynthetic process"/>
    <property type="evidence" value="ECO:0007669"/>
    <property type="project" value="UniProtKB-UniRule"/>
</dbReference>
<dbReference type="EC" id="2.7.1.26" evidence="14"/>
<comment type="pathway">
    <text evidence="2 14">Cofactor biosynthesis; FMN biosynthesis; FMN from riboflavin (ATP route): step 1/1.</text>
</comment>
<dbReference type="KEGG" id="sapp:SAC06_07035"/>
<keyword evidence="7 14" id="KW-0547">Nucleotide-binding</keyword>
<dbReference type="GO" id="GO:0003919">
    <property type="term" value="F:FMN adenylyltransferase activity"/>
    <property type="evidence" value="ECO:0007669"/>
    <property type="project" value="UniProtKB-UniRule"/>
</dbReference>
<dbReference type="InterPro" id="IPR023465">
    <property type="entry name" value="Riboflavin_kinase_dom_sf"/>
</dbReference>
<evidence type="ECO:0000256" key="2">
    <source>
        <dbReference type="ARBA" id="ARBA00005201"/>
    </source>
</evidence>
<dbReference type="Gene3D" id="3.40.50.620">
    <property type="entry name" value="HUPs"/>
    <property type="match status" value="1"/>
</dbReference>
<dbReference type="Gene3D" id="2.40.30.30">
    <property type="entry name" value="Riboflavin kinase-like"/>
    <property type="match status" value="1"/>
</dbReference>
<evidence type="ECO:0000256" key="9">
    <source>
        <dbReference type="ARBA" id="ARBA00022827"/>
    </source>
</evidence>
<dbReference type="NCBIfam" id="NF004160">
    <property type="entry name" value="PRK05627.1-3"/>
    <property type="match status" value="1"/>
</dbReference>
<evidence type="ECO:0000256" key="10">
    <source>
        <dbReference type="ARBA" id="ARBA00022840"/>
    </source>
</evidence>
<keyword evidence="9 14" id="KW-0274">FAD</keyword>
<keyword evidence="10 14" id="KW-0067">ATP-binding</keyword>
<protein>
    <recommendedName>
        <fullName evidence="14">Riboflavin biosynthesis protein</fullName>
    </recommendedName>
    <domain>
        <recommendedName>
            <fullName evidence="14">Riboflavin kinase</fullName>
            <ecNumber evidence="14">2.7.1.26</ecNumber>
        </recommendedName>
        <alternativeName>
            <fullName evidence="14">Flavokinase</fullName>
        </alternativeName>
    </domain>
    <domain>
        <recommendedName>
            <fullName evidence="14">FMN adenylyltransferase</fullName>
            <ecNumber evidence="14">2.7.7.2</ecNumber>
        </recommendedName>
        <alternativeName>
            <fullName evidence="14">FAD pyrophosphorylase</fullName>
        </alternativeName>
        <alternativeName>
            <fullName evidence="14">FAD synthase</fullName>
        </alternativeName>
    </domain>
</protein>
<gene>
    <name evidence="16" type="ORF">SAC06_07035</name>
</gene>
<evidence type="ECO:0000256" key="8">
    <source>
        <dbReference type="ARBA" id="ARBA00022777"/>
    </source>
</evidence>
<keyword evidence="4 14" id="KW-0288">FMN</keyword>
<keyword evidence="11" id="KW-0511">Multifunctional enzyme</keyword>
<dbReference type="GO" id="GO:0008531">
    <property type="term" value="F:riboflavin kinase activity"/>
    <property type="evidence" value="ECO:0007669"/>
    <property type="project" value="UniProtKB-UniRule"/>
</dbReference>
<evidence type="ECO:0000256" key="3">
    <source>
        <dbReference type="ARBA" id="ARBA00022630"/>
    </source>
</evidence>
<evidence type="ECO:0000256" key="12">
    <source>
        <dbReference type="ARBA" id="ARBA00047880"/>
    </source>
</evidence>
<dbReference type="InterPro" id="IPR015864">
    <property type="entry name" value="FAD_synthase"/>
</dbReference>
<dbReference type="GO" id="GO:0006747">
    <property type="term" value="P:FAD biosynthetic process"/>
    <property type="evidence" value="ECO:0007669"/>
    <property type="project" value="UniProtKB-UniRule"/>
</dbReference>
<dbReference type="InterPro" id="IPR015865">
    <property type="entry name" value="Riboflavin_kinase_bac/euk"/>
</dbReference>
<dbReference type="AlphaFoldDB" id="A0AAU7V5V6"/>
<dbReference type="RefSeq" id="WP_350257605.1">
    <property type="nucleotide sequence ID" value="NZ_CP138335.1"/>
</dbReference>
<dbReference type="Pfam" id="PF01687">
    <property type="entry name" value="Flavokinase"/>
    <property type="match status" value="1"/>
</dbReference>
<organism evidence="16">
    <name type="scientific">Scrofimicrobium appendicitidis</name>
    <dbReference type="NCBI Taxonomy" id="3079930"/>
    <lineage>
        <taxon>Bacteria</taxon>
        <taxon>Bacillati</taxon>
        <taxon>Actinomycetota</taxon>
        <taxon>Actinomycetes</taxon>
        <taxon>Actinomycetales</taxon>
        <taxon>Actinomycetaceae</taxon>
        <taxon>Scrofimicrobium</taxon>
    </lineage>
</organism>
<sequence>MKIWTSLDQVPGDQKSVVTIGNFDGMHLGHARVIGSCVDRAKKRGCESVALTFDPHPRSVHQPGRPVPLIMTTQDRLDAMAVTGLDATLLAHYDRSLYSLSAEDFVQEYLVERLGAVEVVVGEDFRFGQGNAGTVDTLRQLGRMFGFDVTMVTDVVSPGGRRWSSSWVRELLQLGNVEEAASVLGRFHRVSGLVVHGAKRGRELGFPTANVSAPGQLLPADGVYAGWLVREAELPGQDRWGGGQEFLPAAISVGTNPQFGGTNRTVEAHVLGRSDLDLYDEEVTVVFVRRLRPMLSFASVSDLLAQMDEDLRHTAQTLGVRTARRVDPEAVTAGA</sequence>
<evidence type="ECO:0000256" key="7">
    <source>
        <dbReference type="ARBA" id="ARBA00022741"/>
    </source>
</evidence>
<keyword evidence="6 14" id="KW-0548">Nucleotidyltransferase</keyword>
<dbReference type="SUPFAM" id="SSF82114">
    <property type="entry name" value="Riboflavin kinase-like"/>
    <property type="match status" value="1"/>
</dbReference>
<dbReference type="NCBIfam" id="TIGR00083">
    <property type="entry name" value="ribF"/>
    <property type="match status" value="1"/>
</dbReference>
<dbReference type="InterPro" id="IPR002606">
    <property type="entry name" value="Riboflavin_kinase_bac"/>
</dbReference>
<dbReference type="CDD" id="cd02064">
    <property type="entry name" value="FAD_synthetase_N"/>
    <property type="match status" value="1"/>
</dbReference>
<evidence type="ECO:0000256" key="6">
    <source>
        <dbReference type="ARBA" id="ARBA00022695"/>
    </source>
</evidence>
<accession>A0AAU7V5V6</accession>
<dbReference type="SMART" id="SM00904">
    <property type="entry name" value="Flavokinase"/>
    <property type="match status" value="1"/>
</dbReference>
<comment type="similarity">
    <text evidence="14">Belongs to the ribF family.</text>
</comment>
<keyword evidence="5 14" id="KW-0808">Transferase</keyword>
<comment type="pathway">
    <text evidence="1 14">Cofactor biosynthesis; FAD biosynthesis; FAD from FMN: step 1/1.</text>
</comment>
<evidence type="ECO:0000256" key="1">
    <source>
        <dbReference type="ARBA" id="ARBA00004726"/>
    </source>
</evidence>
<dbReference type="PANTHER" id="PTHR22749">
    <property type="entry name" value="RIBOFLAVIN KINASE/FMN ADENYLYLTRANSFERASE"/>
    <property type="match status" value="1"/>
</dbReference>
<dbReference type="SUPFAM" id="SSF52374">
    <property type="entry name" value="Nucleotidylyl transferase"/>
    <property type="match status" value="1"/>
</dbReference>
<dbReference type="InterPro" id="IPR014729">
    <property type="entry name" value="Rossmann-like_a/b/a_fold"/>
</dbReference>